<organism evidence="4 5">
    <name type="scientific">Lottia gigantea</name>
    <name type="common">Giant owl limpet</name>
    <dbReference type="NCBI Taxonomy" id="225164"/>
    <lineage>
        <taxon>Eukaryota</taxon>
        <taxon>Metazoa</taxon>
        <taxon>Spiralia</taxon>
        <taxon>Lophotrochozoa</taxon>
        <taxon>Mollusca</taxon>
        <taxon>Gastropoda</taxon>
        <taxon>Patellogastropoda</taxon>
        <taxon>Lottioidea</taxon>
        <taxon>Lottiidae</taxon>
        <taxon>Lottia</taxon>
    </lineage>
</organism>
<dbReference type="PANTHER" id="PTHR23147">
    <property type="entry name" value="SERINE/ARGININE RICH SPLICING FACTOR"/>
    <property type="match status" value="1"/>
</dbReference>
<dbReference type="InterPro" id="IPR012677">
    <property type="entry name" value="Nucleotide-bd_a/b_plait_sf"/>
</dbReference>
<evidence type="ECO:0000313" key="5">
    <source>
        <dbReference type="Proteomes" id="UP000030746"/>
    </source>
</evidence>
<sequence>MSKRKDNYSVFVGHLSQSTKKEDLTGLFSKCGKIVEIFTLKSEDQNYAYGFVRYAKKDSALQAVQELDKWQMNGLPMIVDLSRETKDRIEEEDELEGRGTSMSKTPPENQDRYKKCDNSRGYIEDVINLSRLQECCHQINARTMQSGNKQKINGDRLLNDVSEMSYNAAPNVSSGLIDYDAVELRNLTKKLLSHSYGCTEQGLSEKDTKDFFLALEVMMDTIKSFTAFCNHGVKPEVLRQAEEVKINQKVQNEQNVLQNLKPLGNNIDSSIHKKNDGNETNIVKSEDKNNKEVSGDKLPGNQDIRHCNPQTYIKSTDEYISDLKIKEKNLKDLLSVGKRSTNDNGEKNVAYDHLTKNDVDPNVTTLKSHNMLMNTDSDSDDCELIMKNSPENITSLKNITNKTISQEENNSQKAYCTTVQNNSDISSLKQLKESRSDAESSKKQNIKKGFLGSAPVNILPVTLHGGDGLLGAVPKKKQATLRNLNYGLNDTLYSTKPGCLGSAPSGPQYQAPKGHSFASINSISKTSKPSHISQACSKNQTSWKPDTCDKTLPTYTTKPTMAEKTLPRSLTQLSPSPRGNCNFSFGRGRGFLFKS</sequence>
<dbReference type="InterPro" id="IPR000504">
    <property type="entry name" value="RRM_dom"/>
</dbReference>
<dbReference type="Gene3D" id="3.30.70.330">
    <property type="match status" value="1"/>
</dbReference>
<dbReference type="InterPro" id="IPR035979">
    <property type="entry name" value="RBD_domain_sf"/>
</dbReference>
<dbReference type="GeneID" id="20247692"/>
<dbReference type="STRING" id="225164.V3ZQT0"/>
<dbReference type="KEGG" id="lgi:LOTGIDRAFT_228554"/>
<dbReference type="SUPFAM" id="SSF54928">
    <property type="entry name" value="RNA-binding domain, RBD"/>
    <property type="match status" value="1"/>
</dbReference>
<dbReference type="OrthoDB" id="378874at2759"/>
<accession>V3ZQT0</accession>
<dbReference type="InterPro" id="IPR050907">
    <property type="entry name" value="SRSF"/>
</dbReference>
<dbReference type="SMART" id="SM00360">
    <property type="entry name" value="RRM"/>
    <property type="match status" value="1"/>
</dbReference>
<feature type="compositionally biased region" description="Basic and acidic residues" evidence="2">
    <location>
        <begin position="284"/>
        <end position="295"/>
    </location>
</feature>
<evidence type="ECO:0000256" key="2">
    <source>
        <dbReference type="SAM" id="MobiDB-lite"/>
    </source>
</evidence>
<dbReference type="GO" id="GO:0003723">
    <property type="term" value="F:RNA binding"/>
    <property type="evidence" value="ECO:0007669"/>
    <property type="project" value="UniProtKB-UniRule"/>
</dbReference>
<evidence type="ECO:0000256" key="1">
    <source>
        <dbReference type="PROSITE-ProRule" id="PRU00176"/>
    </source>
</evidence>
<feature type="region of interest" description="Disordered" evidence="2">
    <location>
        <begin position="88"/>
        <end position="115"/>
    </location>
</feature>
<dbReference type="EMBL" id="KB201890">
    <property type="protein sequence ID" value="ESO93778.1"/>
    <property type="molecule type" value="Genomic_DNA"/>
</dbReference>
<name>V3ZQT0_LOTGI</name>
<dbReference type="RefSeq" id="XP_009055404.1">
    <property type="nucleotide sequence ID" value="XM_009057156.1"/>
</dbReference>
<evidence type="ECO:0000313" key="4">
    <source>
        <dbReference type="EMBL" id="ESO93778.1"/>
    </source>
</evidence>
<dbReference type="HOGENOM" id="CLU_458770_0_0_1"/>
<dbReference type="Proteomes" id="UP000030746">
    <property type="component" value="Unassembled WGS sequence"/>
</dbReference>
<keyword evidence="5" id="KW-1185">Reference proteome</keyword>
<proteinExistence type="predicted"/>
<keyword evidence="1" id="KW-0694">RNA-binding</keyword>
<dbReference type="CTD" id="20247692"/>
<dbReference type="Pfam" id="PF00076">
    <property type="entry name" value="RRM_1"/>
    <property type="match status" value="1"/>
</dbReference>
<feature type="domain" description="RRM" evidence="3">
    <location>
        <begin position="8"/>
        <end position="84"/>
    </location>
</feature>
<protein>
    <recommendedName>
        <fullName evidence="3">RRM domain-containing protein</fullName>
    </recommendedName>
</protein>
<dbReference type="PROSITE" id="PS50102">
    <property type="entry name" value="RRM"/>
    <property type="match status" value="1"/>
</dbReference>
<feature type="region of interest" description="Disordered" evidence="2">
    <location>
        <begin position="267"/>
        <end position="305"/>
    </location>
</feature>
<gene>
    <name evidence="4" type="ORF">LOTGIDRAFT_228554</name>
</gene>
<evidence type="ECO:0000259" key="3">
    <source>
        <dbReference type="PROSITE" id="PS50102"/>
    </source>
</evidence>
<reference evidence="4 5" key="1">
    <citation type="journal article" date="2013" name="Nature">
        <title>Insights into bilaterian evolution from three spiralian genomes.</title>
        <authorList>
            <person name="Simakov O."/>
            <person name="Marletaz F."/>
            <person name="Cho S.J."/>
            <person name="Edsinger-Gonzales E."/>
            <person name="Havlak P."/>
            <person name="Hellsten U."/>
            <person name="Kuo D.H."/>
            <person name="Larsson T."/>
            <person name="Lv J."/>
            <person name="Arendt D."/>
            <person name="Savage R."/>
            <person name="Osoegawa K."/>
            <person name="de Jong P."/>
            <person name="Grimwood J."/>
            <person name="Chapman J.A."/>
            <person name="Shapiro H."/>
            <person name="Aerts A."/>
            <person name="Otillar R.P."/>
            <person name="Terry A.Y."/>
            <person name="Boore J.L."/>
            <person name="Grigoriev I.V."/>
            <person name="Lindberg D.R."/>
            <person name="Seaver E.C."/>
            <person name="Weisblat D.A."/>
            <person name="Putnam N.H."/>
            <person name="Rokhsar D.S."/>
        </authorList>
    </citation>
    <scope>NUCLEOTIDE SEQUENCE [LARGE SCALE GENOMIC DNA]</scope>
</reference>
<dbReference type="AlphaFoldDB" id="V3ZQT0"/>
<dbReference type="CDD" id="cd00590">
    <property type="entry name" value="RRM_SF"/>
    <property type="match status" value="1"/>
</dbReference>